<evidence type="ECO:0000313" key="2">
    <source>
        <dbReference type="EMBL" id="BAS77993.1"/>
    </source>
</evidence>
<protein>
    <submittedName>
        <fullName evidence="2">Os02g0262300 protein</fullName>
    </submittedName>
</protein>
<gene>
    <name evidence="2" type="ordered locus">Os02g0262300</name>
    <name evidence="2" type="ORF">OSNPB_020262300</name>
</gene>
<dbReference type="PANTHER" id="PTHR34835">
    <property type="entry name" value="OS07G0283600 PROTEIN-RELATED"/>
    <property type="match status" value="1"/>
</dbReference>
<feature type="compositionally biased region" description="Polar residues" evidence="1">
    <location>
        <begin position="489"/>
        <end position="502"/>
    </location>
</feature>
<dbReference type="PANTHER" id="PTHR34835:SF83">
    <property type="entry name" value="OS09G0105200 PROTEIN"/>
    <property type="match status" value="1"/>
</dbReference>
<dbReference type="PaxDb" id="39947-A0A0N7KF20"/>
<accession>A0A0N7KF20</accession>
<proteinExistence type="predicted"/>
<reference evidence="2 3" key="2">
    <citation type="journal article" date="2013" name="Plant Cell Physiol.">
        <title>Rice Annotation Project Database (RAP-DB): an integrative and interactive database for rice genomics.</title>
        <authorList>
            <person name="Sakai H."/>
            <person name="Lee S.S."/>
            <person name="Tanaka T."/>
            <person name="Numa H."/>
            <person name="Kim J."/>
            <person name="Kawahara Y."/>
            <person name="Wakimoto H."/>
            <person name="Yang C.C."/>
            <person name="Iwamoto M."/>
            <person name="Abe T."/>
            <person name="Yamada Y."/>
            <person name="Muto A."/>
            <person name="Inokuchi H."/>
            <person name="Ikemura T."/>
            <person name="Matsumoto T."/>
            <person name="Sasaki T."/>
            <person name="Itoh T."/>
        </authorList>
    </citation>
    <scope>NUCLEOTIDE SEQUENCE [LARGE SCALE GENOMIC DNA]</scope>
    <source>
        <strain evidence="3">cv. Nipponbare</strain>
    </source>
</reference>
<dbReference type="AlphaFoldDB" id="A0A0N7KF20"/>
<dbReference type="InParanoid" id="A0A0N7KF20"/>
<dbReference type="InterPro" id="IPR038765">
    <property type="entry name" value="Papain-like_cys_pep_sf"/>
</dbReference>
<reference evidence="3" key="1">
    <citation type="journal article" date="2005" name="Nature">
        <title>The map-based sequence of the rice genome.</title>
        <authorList>
            <consortium name="International rice genome sequencing project (IRGSP)"/>
            <person name="Matsumoto T."/>
            <person name="Wu J."/>
            <person name="Kanamori H."/>
            <person name="Katayose Y."/>
            <person name="Fujisawa M."/>
            <person name="Namiki N."/>
            <person name="Mizuno H."/>
            <person name="Yamamoto K."/>
            <person name="Antonio B.A."/>
            <person name="Baba T."/>
            <person name="Sakata K."/>
            <person name="Nagamura Y."/>
            <person name="Aoki H."/>
            <person name="Arikawa K."/>
            <person name="Arita K."/>
            <person name="Bito T."/>
            <person name="Chiden Y."/>
            <person name="Fujitsuka N."/>
            <person name="Fukunaka R."/>
            <person name="Hamada M."/>
            <person name="Harada C."/>
            <person name="Hayashi A."/>
            <person name="Hijishita S."/>
            <person name="Honda M."/>
            <person name="Hosokawa S."/>
            <person name="Ichikawa Y."/>
            <person name="Idonuma A."/>
            <person name="Iijima M."/>
            <person name="Ikeda M."/>
            <person name="Ikeno M."/>
            <person name="Ito K."/>
            <person name="Ito S."/>
            <person name="Ito T."/>
            <person name="Ito Y."/>
            <person name="Ito Y."/>
            <person name="Iwabuchi A."/>
            <person name="Kamiya K."/>
            <person name="Karasawa W."/>
            <person name="Kurita K."/>
            <person name="Katagiri S."/>
            <person name="Kikuta A."/>
            <person name="Kobayashi H."/>
            <person name="Kobayashi N."/>
            <person name="Machita K."/>
            <person name="Maehara T."/>
            <person name="Masukawa M."/>
            <person name="Mizubayashi T."/>
            <person name="Mukai Y."/>
            <person name="Nagasaki H."/>
            <person name="Nagata Y."/>
            <person name="Naito S."/>
            <person name="Nakashima M."/>
            <person name="Nakama Y."/>
            <person name="Nakamichi Y."/>
            <person name="Nakamura M."/>
            <person name="Meguro A."/>
            <person name="Negishi M."/>
            <person name="Ohta I."/>
            <person name="Ohta T."/>
            <person name="Okamoto M."/>
            <person name="Ono N."/>
            <person name="Saji S."/>
            <person name="Sakaguchi M."/>
            <person name="Sakai K."/>
            <person name="Shibata M."/>
            <person name="Shimokawa T."/>
            <person name="Song J."/>
            <person name="Takazaki Y."/>
            <person name="Terasawa K."/>
            <person name="Tsugane M."/>
            <person name="Tsuji K."/>
            <person name="Ueda S."/>
            <person name="Waki K."/>
            <person name="Yamagata H."/>
            <person name="Yamamoto M."/>
            <person name="Yamamoto S."/>
            <person name="Yamane H."/>
            <person name="Yoshiki S."/>
            <person name="Yoshihara R."/>
            <person name="Yukawa K."/>
            <person name="Zhong H."/>
            <person name="Yano M."/>
            <person name="Yuan Q."/>
            <person name="Ouyang S."/>
            <person name="Liu J."/>
            <person name="Jones K.M."/>
            <person name="Gansberger K."/>
            <person name="Moffat K."/>
            <person name="Hill J."/>
            <person name="Bera J."/>
            <person name="Fadrosh D."/>
            <person name="Jin S."/>
            <person name="Johri S."/>
            <person name="Kim M."/>
            <person name="Overton L."/>
            <person name="Reardon M."/>
            <person name="Tsitrin T."/>
            <person name="Vuong H."/>
            <person name="Weaver B."/>
            <person name="Ciecko A."/>
            <person name="Tallon L."/>
            <person name="Jackson J."/>
            <person name="Pai G."/>
            <person name="Aken S.V."/>
            <person name="Utterback T."/>
            <person name="Reidmuller S."/>
            <person name="Feldblyum T."/>
            <person name="Hsiao J."/>
            <person name="Zismann V."/>
            <person name="Iobst S."/>
            <person name="de Vazeille A.R."/>
            <person name="Buell C.R."/>
            <person name="Ying K."/>
            <person name="Li Y."/>
            <person name="Lu T."/>
            <person name="Huang Y."/>
            <person name="Zhao Q."/>
            <person name="Feng Q."/>
            <person name="Zhang L."/>
            <person name="Zhu J."/>
            <person name="Weng Q."/>
            <person name="Mu J."/>
            <person name="Lu Y."/>
            <person name="Fan D."/>
            <person name="Liu Y."/>
            <person name="Guan J."/>
            <person name="Zhang Y."/>
            <person name="Yu S."/>
            <person name="Liu X."/>
            <person name="Zhang Y."/>
            <person name="Hong G."/>
            <person name="Han B."/>
            <person name="Choisne N."/>
            <person name="Demange N."/>
            <person name="Orjeda G."/>
            <person name="Samain S."/>
            <person name="Cattolico L."/>
            <person name="Pelletier E."/>
            <person name="Couloux A."/>
            <person name="Segurens B."/>
            <person name="Wincker P."/>
            <person name="D'Hont A."/>
            <person name="Scarpelli C."/>
            <person name="Weissenbach J."/>
            <person name="Salanoubat M."/>
            <person name="Quetier F."/>
            <person name="Yu Y."/>
            <person name="Kim H.R."/>
            <person name="Rambo T."/>
            <person name="Currie J."/>
            <person name="Collura K."/>
            <person name="Luo M."/>
            <person name="Yang T."/>
            <person name="Ammiraju J.S.S."/>
            <person name="Engler F."/>
            <person name="Soderlund C."/>
            <person name="Wing R.A."/>
            <person name="Palmer L.E."/>
            <person name="de la Bastide M."/>
            <person name="Spiegel L."/>
            <person name="Nascimento L."/>
            <person name="Zutavern T."/>
            <person name="O'Shaughnessy A."/>
            <person name="Dike S."/>
            <person name="Dedhia N."/>
            <person name="Preston R."/>
            <person name="Balija V."/>
            <person name="McCombie W.R."/>
            <person name="Chow T."/>
            <person name="Chen H."/>
            <person name="Chung M."/>
            <person name="Chen C."/>
            <person name="Shaw J."/>
            <person name="Wu H."/>
            <person name="Hsiao K."/>
            <person name="Chao Y."/>
            <person name="Chu M."/>
            <person name="Cheng C."/>
            <person name="Hour A."/>
            <person name="Lee P."/>
            <person name="Lin S."/>
            <person name="Lin Y."/>
            <person name="Liou J."/>
            <person name="Liu S."/>
            <person name="Hsing Y."/>
            <person name="Raghuvanshi S."/>
            <person name="Mohanty A."/>
            <person name="Bharti A.K."/>
            <person name="Gaur A."/>
            <person name="Gupta V."/>
            <person name="Kumar D."/>
            <person name="Ravi V."/>
            <person name="Vij S."/>
            <person name="Kapur A."/>
            <person name="Khurana P."/>
            <person name="Khurana P."/>
            <person name="Khurana J.P."/>
            <person name="Tyagi A.K."/>
            <person name="Gaikwad K."/>
            <person name="Singh A."/>
            <person name="Dalal V."/>
            <person name="Srivastava S."/>
            <person name="Dixit A."/>
            <person name="Pal A.K."/>
            <person name="Ghazi I.A."/>
            <person name="Yadav M."/>
            <person name="Pandit A."/>
            <person name="Bhargava A."/>
            <person name="Sureshbabu K."/>
            <person name="Batra K."/>
            <person name="Sharma T.R."/>
            <person name="Mohapatra T."/>
            <person name="Singh N.K."/>
            <person name="Messing J."/>
            <person name="Nelson A.B."/>
            <person name="Fuks G."/>
            <person name="Kavchok S."/>
            <person name="Keizer G."/>
            <person name="Linton E."/>
            <person name="Llaca V."/>
            <person name="Song R."/>
            <person name="Tanyolac B."/>
            <person name="Young S."/>
            <person name="Ho-Il K."/>
            <person name="Hahn J.H."/>
            <person name="Sangsakoo G."/>
            <person name="Vanavichit A."/>
            <person name="de Mattos Luiz.A.T."/>
            <person name="Zimmer P.D."/>
            <person name="Malone G."/>
            <person name="Dellagostin O."/>
            <person name="de Oliveira A.C."/>
            <person name="Bevan M."/>
            <person name="Bancroft I."/>
            <person name="Minx P."/>
            <person name="Cordum H."/>
            <person name="Wilson R."/>
            <person name="Cheng Z."/>
            <person name="Jin W."/>
            <person name="Jiang J."/>
            <person name="Leong S.A."/>
            <person name="Iwama H."/>
            <person name="Gojobori T."/>
            <person name="Itoh T."/>
            <person name="Niimura Y."/>
            <person name="Fujii Y."/>
            <person name="Habara T."/>
            <person name="Sakai H."/>
            <person name="Sato Y."/>
            <person name="Wilson G."/>
            <person name="Kumar K."/>
            <person name="McCouch S."/>
            <person name="Juretic N."/>
            <person name="Hoen D."/>
            <person name="Wright S."/>
            <person name="Bruskiewich R."/>
            <person name="Bureau T."/>
            <person name="Miyao A."/>
            <person name="Hirochika H."/>
            <person name="Nishikawa T."/>
            <person name="Kadowaki K."/>
            <person name="Sugiura M."/>
            <person name="Burr B."/>
            <person name="Sasaki T."/>
        </authorList>
    </citation>
    <scope>NUCLEOTIDE SEQUENCE [LARGE SCALE GENOMIC DNA]</scope>
    <source>
        <strain evidence="3">cv. Nipponbare</strain>
    </source>
</reference>
<feature type="compositionally biased region" description="Basic and acidic residues" evidence="1">
    <location>
        <begin position="434"/>
        <end position="446"/>
    </location>
</feature>
<evidence type="ECO:0000256" key="1">
    <source>
        <dbReference type="SAM" id="MobiDB-lite"/>
    </source>
</evidence>
<dbReference type="Gene3D" id="3.40.395.10">
    <property type="entry name" value="Adenoviral Proteinase, Chain A"/>
    <property type="match status" value="1"/>
</dbReference>
<dbReference type="Proteomes" id="UP000059680">
    <property type="component" value="Chromosome 2"/>
</dbReference>
<feature type="compositionally biased region" description="Basic and acidic residues" evidence="1">
    <location>
        <begin position="1"/>
        <end position="12"/>
    </location>
</feature>
<feature type="region of interest" description="Disordered" evidence="1">
    <location>
        <begin position="309"/>
        <end position="502"/>
    </location>
</feature>
<dbReference type="SUPFAM" id="SSF54001">
    <property type="entry name" value="Cysteine proteinases"/>
    <property type="match status" value="1"/>
</dbReference>
<dbReference type="STRING" id="39947.A0A0N7KF20"/>
<feature type="compositionally biased region" description="Acidic residues" evidence="1">
    <location>
        <begin position="335"/>
        <end position="400"/>
    </location>
</feature>
<dbReference type="EMBL" id="AP014958">
    <property type="protein sequence ID" value="BAS77993.1"/>
    <property type="molecule type" value="Genomic_DNA"/>
</dbReference>
<feature type="region of interest" description="Disordered" evidence="1">
    <location>
        <begin position="1"/>
        <end position="51"/>
    </location>
</feature>
<reference evidence="2 3" key="3">
    <citation type="journal article" date="2013" name="Rice">
        <title>Improvement of the Oryza sativa Nipponbare reference genome using next generation sequence and optical map data.</title>
        <authorList>
            <person name="Kawahara Y."/>
            <person name="de la Bastide M."/>
            <person name="Hamilton J.P."/>
            <person name="Kanamori H."/>
            <person name="McCombie W.R."/>
            <person name="Ouyang S."/>
            <person name="Schwartz D.C."/>
            <person name="Tanaka T."/>
            <person name="Wu J."/>
            <person name="Zhou S."/>
            <person name="Childs K.L."/>
            <person name="Davidson R.M."/>
            <person name="Lin H."/>
            <person name="Quesada-Ocampo L."/>
            <person name="Vaillancourt B."/>
            <person name="Sakai H."/>
            <person name="Lee S.S."/>
            <person name="Kim J."/>
            <person name="Numa H."/>
            <person name="Itoh T."/>
            <person name="Buell C.R."/>
            <person name="Matsumoto T."/>
        </authorList>
    </citation>
    <scope>NUCLEOTIDE SEQUENCE [LARGE SCALE GENOMIC DNA]</scope>
    <source>
        <strain evidence="3">cv. Nipponbare</strain>
    </source>
</reference>
<name>A0A0N7KF20_ORYSJ</name>
<keyword evidence="3" id="KW-1185">Reference proteome</keyword>
<feature type="compositionally biased region" description="Basic residues" evidence="1">
    <location>
        <begin position="314"/>
        <end position="325"/>
    </location>
</feature>
<organism evidence="2 3">
    <name type="scientific">Oryza sativa subsp. japonica</name>
    <name type="common">Rice</name>
    <dbReference type="NCBI Taxonomy" id="39947"/>
    <lineage>
        <taxon>Eukaryota</taxon>
        <taxon>Viridiplantae</taxon>
        <taxon>Streptophyta</taxon>
        <taxon>Embryophyta</taxon>
        <taxon>Tracheophyta</taxon>
        <taxon>Spermatophyta</taxon>
        <taxon>Magnoliopsida</taxon>
        <taxon>Liliopsida</taxon>
        <taxon>Poales</taxon>
        <taxon>Poaceae</taxon>
        <taxon>BOP clade</taxon>
        <taxon>Oryzoideae</taxon>
        <taxon>Oryzeae</taxon>
        <taxon>Oryzinae</taxon>
        <taxon>Oryza</taxon>
        <taxon>Oryza sativa</taxon>
    </lineage>
</organism>
<evidence type="ECO:0000313" key="3">
    <source>
        <dbReference type="Proteomes" id="UP000059680"/>
    </source>
</evidence>
<feature type="compositionally biased region" description="Basic and acidic residues" evidence="1">
    <location>
        <begin position="457"/>
        <end position="484"/>
    </location>
</feature>
<sequence length="722" mass="80408">MLGKPEPSEKTRGGSQRAKKRSIGDDHADDIEEPPPKRSRSKQESSRASPMKLIKLYPHMSGEQKRLIEGAGFHGLVDLKCSKLRPDLCSWLMEHFNPATNQLVFPGRGAIDVNEESVKSVLGIPMGDKDVSYEMESEATEFVLNLLGINDGISPSLTSLGIQLEKLKLADDKYLRMWIIYAISSVLAPTTATTVSPRCYPSVVDAGNVKNLNWCKFIISILQKAAKAGKNTNSACLLYMMLRSSFQHEGTNLFGSNVDFSTFINSNVPNTMQQQEKDRIVIAVQNLCEGFSGLVTKFVRQISGLDFVDPRGSQPRKMRMNRKKLAQWTKRVQQDEDLDVTSSDDEDFVADEEEVEDTEEDEYTDEDGDSDDDEDEGDEDDDDEGEEDDDEDRSENDDDDGAKTGRSGEQADAATDVTGCKGDDTNEGIGSGGKDVDGVTECKGDDTNEGIGCGGKGADDVIGKGKQVDEGIGFGDKKKHEEKQAPNAVAQNVPESEKQPVQNAEKYPFLTTTIDSHEVPNFNLGFDSSQEVVQHQRGKKQQEHLKVGREADEAIASKSATKSPVAEVISKEPIACEVEEETPVPHEYNKRVVKPAKFKRSPLIDYENKKQFMVSRVINEGYLLDSQLDRNELKKHFDQTRANHLDHKELAFFPILQELGNGNDKASHYFVVCLNLKAERFEVYDSLRGEDDEALISASHLVVASIKTMWDRFYMRFSKKTI</sequence>
<dbReference type="FunCoup" id="A0A0N7KF20">
    <property type="interactions" value="303"/>
</dbReference>